<evidence type="ECO:0000313" key="2">
    <source>
        <dbReference type="EMBL" id="MST69650.1"/>
    </source>
</evidence>
<dbReference type="SUPFAM" id="SSF69118">
    <property type="entry name" value="AhpD-like"/>
    <property type="match status" value="1"/>
</dbReference>
<dbReference type="Gene3D" id="1.20.1290.10">
    <property type="entry name" value="AhpD-like"/>
    <property type="match status" value="1"/>
</dbReference>
<comment type="caution">
    <text evidence="2">The sequence shown here is derived from an EMBL/GenBank/DDBJ whole genome shotgun (WGS) entry which is preliminary data.</text>
</comment>
<reference evidence="2" key="1">
    <citation type="submission" date="2019-09" db="EMBL/GenBank/DDBJ databases">
        <title>In-depth cultivation of the pig gut microbiome towards novel bacterial diversity and tailored functional studies.</title>
        <authorList>
            <person name="Wylensek D."/>
            <person name="Hitch T.C.A."/>
            <person name="Clavel T."/>
        </authorList>
    </citation>
    <scope>NUCLEOTIDE SEQUENCE</scope>
    <source>
        <strain evidence="2">RF-744-FAT-WT-3</strain>
    </source>
</reference>
<dbReference type="GO" id="GO:0051920">
    <property type="term" value="F:peroxiredoxin activity"/>
    <property type="evidence" value="ECO:0007669"/>
    <property type="project" value="InterPro"/>
</dbReference>
<name>A0A6A8MA96_9FIRM</name>
<dbReference type="InterPro" id="IPR029032">
    <property type="entry name" value="AhpD-like"/>
</dbReference>
<organism evidence="2">
    <name type="scientific">Baileyella intestinalis</name>
    <dbReference type="NCBI Taxonomy" id="2606709"/>
    <lineage>
        <taxon>Bacteria</taxon>
        <taxon>Bacillati</taxon>
        <taxon>Bacillota</taxon>
        <taxon>Clostridia</taxon>
        <taxon>Peptostreptococcales</taxon>
        <taxon>Anaerovoracaceae</taxon>
        <taxon>Baileyella</taxon>
    </lineage>
</organism>
<dbReference type="AlphaFoldDB" id="A0A6A8MA96"/>
<dbReference type="InterPro" id="IPR003779">
    <property type="entry name" value="CMD-like"/>
</dbReference>
<dbReference type="EMBL" id="VUNB01000007">
    <property type="protein sequence ID" value="MST69650.1"/>
    <property type="molecule type" value="Genomic_DNA"/>
</dbReference>
<protein>
    <submittedName>
        <fullName evidence="2">Carboxymuconolactone decarboxylase family protein</fullName>
    </submittedName>
</protein>
<sequence length="108" mass="12370">MFSTQKLNSHKLINQHEDINLKTRSLITVVVLMAQGLTDNSLKFHIMNAKAHGVTQLEDRILNSQNTLWGKVILIRRALRPSLPSFTRFSVILFMFSLPFRRDATSCS</sequence>
<accession>A0A6A8MA96</accession>
<gene>
    <name evidence="2" type="ORF">FYJ66_08670</name>
</gene>
<dbReference type="RefSeq" id="WP_338071205.1">
    <property type="nucleotide sequence ID" value="NZ_VUNB01000007.1"/>
</dbReference>
<dbReference type="Pfam" id="PF02627">
    <property type="entry name" value="CMD"/>
    <property type="match status" value="1"/>
</dbReference>
<evidence type="ECO:0000259" key="1">
    <source>
        <dbReference type="Pfam" id="PF02627"/>
    </source>
</evidence>
<proteinExistence type="predicted"/>
<feature type="domain" description="Carboxymuconolactone decarboxylase-like" evidence="1">
    <location>
        <begin position="16"/>
        <end position="58"/>
    </location>
</feature>